<dbReference type="EMBL" id="CP041016">
    <property type="protein sequence ID" value="QDC38069.1"/>
    <property type="molecule type" value="Genomic_DNA"/>
</dbReference>
<dbReference type="PANTHER" id="PTHR30413">
    <property type="entry name" value="INNER MEMBRANE TRANSPORT PERMEASE"/>
    <property type="match status" value="1"/>
</dbReference>
<evidence type="ECO:0000256" key="6">
    <source>
        <dbReference type="ARBA" id="ARBA00022692"/>
    </source>
</evidence>
<dbReference type="Pfam" id="PF01061">
    <property type="entry name" value="ABC2_membrane"/>
    <property type="match status" value="1"/>
</dbReference>
<gene>
    <name evidence="12" type="ORF">FIL70_13375</name>
</gene>
<evidence type="ECO:0000256" key="3">
    <source>
        <dbReference type="ARBA" id="ARBA00022448"/>
    </source>
</evidence>
<dbReference type="AlphaFoldDB" id="A0A5B8CG03"/>
<dbReference type="GO" id="GO:0140359">
    <property type="term" value="F:ABC-type transporter activity"/>
    <property type="evidence" value="ECO:0007669"/>
    <property type="project" value="InterPro"/>
</dbReference>
<comment type="similarity">
    <text evidence="2">Belongs to the ABC-2 integral membrane protein family.</text>
</comment>
<evidence type="ECO:0000313" key="12">
    <source>
        <dbReference type="EMBL" id="QDC38069.1"/>
    </source>
</evidence>
<keyword evidence="5" id="KW-0762">Sugar transport</keyword>
<organism evidence="12 13">
    <name type="scientific">Sphingobium fuliginis ATCC 27551</name>
    <dbReference type="NCBI Taxonomy" id="1208342"/>
    <lineage>
        <taxon>Bacteria</taxon>
        <taxon>Pseudomonadati</taxon>
        <taxon>Pseudomonadota</taxon>
        <taxon>Alphaproteobacteria</taxon>
        <taxon>Sphingomonadales</taxon>
        <taxon>Sphingomonadaceae</taxon>
        <taxon>Sphingobium</taxon>
    </lineage>
</organism>
<dbReference type="GO" id="GO:0043190">
    <property type="term" value="C:ATP-binding cassette (ABC) transporter complex"/>
    <property type="evidence" value="ECO:0007669"/>
    <property type="project" value="InterPro"/>
</dbReference>
<feature type="transmembrane region" description="Helical" evidence="10">
    <location>
        <begin position="67"/>
        <end position="85"/>
    </location>
</feature>
<keyword evidence="3" id="KW-0813">Transport</keyword>
<feature type="transmembrane region" description="Helical" evidence="10">
    <location>
        <begin position="238"/>
        <end position="256"/>
    </location>
</feature>
<dbReference type="PANTHER" id="PTHR30413:SF10">
    <property type="entry name" value="CAPSULE POLYSACCHARIDE EXPORT INNER-MEMBRANE PROTEIN CTRC"/>
    <property type="match status" value="1"/>
</dbReference>
<dbReference type="Proteomes" id="UP000311469">
    <property type="component" value="Chromosome cSF1"/>
</dbReference>
<proteinExistence type="inferred from homology"/>
<comment type="subcellular location">
    <subcellularLocation>
        <location evidence="1">Cell membrane</location>
        <topology evidence="1">Multi-pass membrane protein</topology>
    </subcellularLocation>
</comment>
<dbReference type="KEGG" id="sufl:FIL70_13375"/>
<feature type="transmembrane region" description="Helical" evidence="10">
    <location>
        <begin position="40"/>
        <end position="61"/>
    </location>
</feature>
<accession>A0A5B8CG03</accession>
<evidence type="ECO:0000256" key="8">
    <source>
        <dbReference type="ARBA" id="ARBA00023047"/>
    </source>
</evidence>
<reference evidence="12 13" key="1">
    <citation type="submission" date="2019-06" db="EMBL/GenBank/DDBJ databases">
        <title>Genome organization and adaptive potential of archetypical organophosphate degarding Sphingobium fuliginis ATCC 27551.</title>
        <authorList>
            <person name="Sarwar A."/>
            <person name="Parthasarathy S."/>
            <person name="Singh C."/>
            <person name="Siddavattam D."/>
        </authorList>
    </citation>
    <scope>NUCLEOTIDE SEQUENCE [LARGE SCALE GENOMIC DNA]</scope>
    <source>
        <strain evidence="12 13">ATCC 27551</strain>
    </source>
</reference>
<evidence type="ECO:0000256" key="9">
    <source>
        <dbReference type="ARBA" id="ARBA00023136"/>
    </source>
</evidence>
<keyword evidence="6 10" id="KW-0812">Transmembrane</keyword>
<evidence type="ECO:0000256" key="7">
    <source>
        <dbReference type="ARBA" id="ARBA00022989"/>
    </source>
</evidence>
<sequence length="266" mass="30190">MAKSSLHQRLRSSWAVQVRVIHALMIRELITRFGRENIGFLWIMAEPLLFAGLVGLLWHFTHGPTEHGVGVIAFVATGYIPITLFRHGVARSVAVFTVNQSLLYHRQIKIVDFIVSRFIIELLGGMMAYLFMAIVLIGFDEFPIPSDLGLLIAGWFLYALFCFSLCLIIAPLSEVSEAMEKFIPVTTYVMIPFSGLFYMVSWATPGAREFLLFSPFVNGMEMMRKGIWGEQVTAYYNIWNPIICSTIATLIGLILCRRVRRKLTVE</sequence>
<protein>
    <submittedName>
        <fullName evidence="12">Capsule biosynthesis protein</fullName>
    </submittedName>
</protein>
<keyword evidence="7 10" id="KW-1133">Transmembrane helix</keyword>
<dbReference type="RefSeq" id="WP_140042510.1">
    <property type="nucleotide sequence ID" value="NZ_CP041016.1"/>
</dbReference>
<evidence type="ECO:0000256" key="1">
    <source>
        <dbReference type="ARBA" id="ARBA00004651"/>
    </source>
</evidence>
<dbReference type="InterPro" id="IPR013525">
    <property type="entry name" value="ABC2_TM"/>
</dbReference>
<keyword evidence="4" id="KW-1003">Cell membrane</keyword>
<dbReference type="PRINTS" id="PR00164">
    <property type="entry name" value="ABC2TRNSPORT"/>
</dbReference>
<keyword evidence="8" id="KW-0625">Polysaccharide transport</keyword>
<dbReference type="GO" id="GO:0015774">
    <property type="term" value="P:polysaccharide transport"/>
    <property type="evidence" value="ECO:0007669"/>
    <property type="project" value="UniProtKB-KW"/>
</dbReference>
<evidence type="ECO:0000256" key="2">
    <source>
        <dbReference type="ARBA" id="ARBA00007783"/>
    </source>
</evidence>
<evidence type="ECO:0000313" key="13">
    <source>
        <dbReference type="Proteomes" id="UP000311469"/>
    </source>
</evidence>
<keyword evidence="9 10" id="KW-0472">Membrane</keyword>
<evidence type="ECO:0000256" key="10">
    <source>
        <dbReference type="SAM" id="Phobius"/>
    </source>
</evidence>
<feature type="transmembrane region" description="Helical" evidence="10">
    <location>
        <begin position="182"/>
        <end position="203"/>
    </location>
</feature>
<feature type="transmembrane region" description="Helical" evidence="10">
    <location>
        <begin position="118"/>
        <end position="139"/>
    </location>
</feature>
<evidence type="ECO:0000256" key="5">
    <source>
        <dbReference type="ARBA" id="ARBA00022597"/>
    </source>
</evidence>
<feature type="transmembrane region" description="Helical" evidence="10">
    <location>
        <begin position="151"/>
        <end position="170"/>
    </location>
</feature>
<evidence type="ECO:0000259" key="11">
    <source>
        <dbReference type="Pfam" id="PF01061"/>
    </source>
</evidence>
<feature type="domain" description="ABC-2 type transporter transmembrane" evidence="11">
    <location>
        <begin position="21"/>
        <end position="227"/>
    </location>
</feature>
<evidence type="ECO:0000256" key="4">
    <source>
        <dbReference type="ARBA" id="ARBA00022475"/>
    </source>
</evidence>
<dbReference type="InterPro" id="IPR000412">
    <property type="entry name" value="ABC_2_transport"/>
</dbReference>
<dbReference type="GO" id="GO:0015920">
    <property type="term" value="P:lipopolysaccharide transport"/>
    <property type="evidence" value="ECO:0007669"/>
    <property type="project" value="TreeGrafter"/>
</dbReference>
<name>A0A5B8CG03_SPHSA</name>